<evidence type="ECO:0000313" key="3">
    <source>
        <dbReference type="Proteomes" id="UP000225277"/>
    </source>
</evidence>
<dbReference type="EMBL" id="FJUY01000004">
    <property type="protein sequence ID" value="CZT17556.1"/>
    <property type="molecule type" value="Genomic_DNA"/>
</dbReference>
<dbReference type="GeneID" id="35598595"/>
<keyword evidence="3" id="KW-1185">Reference proteome</keyword>
<gene>
    <name evidence="2" type="ORF">RCC_03390</name>
</gene>
<proteinExistence type="predicted"/>
<dbReference type="AlphaFoldDB" id="A0A2D3V204"/>
<accession>A0A2D3V204</accession>
<dbReference type="RefSeq" id="XP_023624448.1">
    <property type="nucleotide sequence ID" value="XM_023768680.1"/>
</dbReference>
<feature type="chain" id="PRO_5013656130" evidence="1">
    <location>
        <begin position="19"/>
        <end position="90"/>
    </location>
</feature>
<organism evidence="2 3">
    <name type="scientific">Ramularia collo-cygni</name>
    <dbReference type="NCBI Taxonomy" id="112498"/>
    <lineage>
        <taxon>Eukaryota</taxon>
        <taxon>Fungi</taxon>
        <taxon>Dikarya</taxon>
        <taxon>Ascomycota</taxon>
        <taxon>Pezizomycotina</taxon>
        <taxon>Dothideomycetes</taxon>
        <taxon>Dothideomycetidae</taxon>
        <taxon>Mycosphaerellales</taxon>
        <taxon>Mycosphaerellaceae</taxon>
        <taxon>Ramularia</taxon>
    </lineage>
</organism>
<reference evidence="2 3" key="1">
    <citation type="submission" date="2016-03" db="EMBL/GenBank/DDBJ databases">
        <authorList>
            <person name="Ploux O."/>
        </authorList>
    </citation>
    <scope>NUCLEOTIDE SEQUENCE [LARGE SCALE GENOMIC DNA]</scope>
    <source>
        <strain evidence="2 3">URUG2</strain>
    </source>
</reference>
<name>A0A2D3V204_9PEZI</name>
<keyword evidence="1" id="KW-0732">Signal</keyword>
<feature type="signal peptide" evidence="1">
    <location>
        <begin position="1"/>
        <end position="18"/>
    </location>
</feature>
<protein>
    <submittedName>
        <fullName evidence="2">Uncharacterized protein</fullName>
    </submittedName>
</protein>
<dbReference type="Proteomes" id="UP000225277">
    <property type="component" value="Unassembled WGS sequence"/>
</dbReference>
<sequence>MQFTSFLIAAGLVAAVAASPAANAHALAAERLANHPHAEYLAMEKRVAQNNGAPKKDLSFACGLCLAGCSEELCDCCTTTGVCYERGECQ</sequence>
<evidence type="ECO:0000313" key="2">
    <source>
        <dbReference type="EMBL" id="CZT17556.1"/>
    </source>
</evidence>
<evidence type="ECO:0000256" key="1">
    <source>
        <dbReference type="SAM" id="SignalP"/>
    </source>
</evidence>